<comment type="caution">
    <text evidence="3">The sequence shown here is derived from an EMBL/GenBank/DDBJ whole genome shotgun (WGS) entry which is preliminary data.</text>
</comment>
<dbReference type="AlphaFoldDB" id="R1F472"/>
<proteinExistence type="inferred from homology"/>
<accession>R1F472</accession>
<dbReference type="Pfam" id="PF00582">
    <property type="entry name" value="Usp"/>
    <property type="match status" value="2"/>
</dbReference>
<evidence type="ECO:0000259" key="2">
    <source>
        <dbReference type="Pfam" id="PF00582"/>
    </source>
</evidence>
<organism evidence="3 4">
    <name type="scientific">Aeromonas molluscorum 848</name>
    <dbReference type="NCBI Taxonomy" id="1268236"/>
    <lineage>
        <taxon>Bacteria</taxon>
        <taxon>Pseudomonadati</taxon>
        <taxon>Pseudomonadota</taxon>
        <taxon>Gammaproteobacteria</taxon>
        <taxon>Aeromonadales</taxon>
        <taxon>Aeromonadaceae</taxon>
        <taxon>Aeromonas</taxon>
    </lineage>
</organism>
<dbReference type="Proteomes" id="UP000013526">
    <property type="component" value="Unassembled WGS sequence"/>
</dbReference>
<evidence type="ECO:0000256" key="1">
    <source>
        <dbReference type="ARBA" id="ARBA00008791"/>
    </source>
</evidence>
<evidence type="ECO:0000313" key="3">
    <source>
        <dbReference type="EMBL" id="EOD54708.1"/>
    </source>
</evidence>
<dbReference type="InterPro" id="IPR006015">
    <property type="entry name" value="Universal_stress_UspA"/>
</dbReference>
<feature type="domain" description="UspA" evidence="2">
    <location>
        <begin position="164"/>
        <end position="281"/>
    </location>
</feature>
<dbReference type="CDD" id="cd00293">
    <property type="entry name" value="USP-like"/>
    <property type="match status" value="2"/>
</dbReference>
<name>R1F472_9GAMM</name>
<protein>
    <submittedName>
        <fullName evidence="3">UspA-related nucleotide-binding protein</fullName>
    </submittedName>
</protein>
<dbReference type="PATRIC" id="fig|1268236.3.peg.2537"/>
<dbReference type="InterPro" id="IPR006016">
    <property type="entry name" value="UspA"/>
</dbReference>
<dbReference type="SUPFAM" id="SSF52402">
    <property type="entry name" value="Adenine nucleotide alpha hydrolases-like"/>
    <property type="match status" value="2"/>
</dbReference>
<dbReference type="Gene3D" id="3.40.50.12370">
    <property type="match status" value="1"/>
</dbReference>
<evidence type="ECO:0000313" key="4">
    <source>
        <dbReference type="Proteomes" id="UP000013526"/>
    </source>
</evidence>
<gene>
    <name evidence="3" type="ORF">G113_12885</name>
</gene>
<reference evidence="3 4" key="1">
    <citation type="journal article" date="2013" name="Genome Announc.">
        <title>Draft Genome Sequence of Aeromonas molluscorum Strain 848TT, Isolated from Bivalve Molluscs.</title>
        <authorList>
            <person name="Spataro N."/>
            <person name="Farfan M."/>
            <person name="Albarral V."/>
            <person name="Sanglas A."/>
            <person name="Loren J.G."/>
            <person name="Fuste M.C."/>
            <person name="Bosch E."/>
        </authorList>
    </citation>
    <scope>NUCLEOTIDE SEQUENCE [LARGE SCALE GENOMIC DNA]</scope>
    <source>
        <strain evidence="3 4">848</strain>
    </source>
</reference>
<comment type="similarity">
    <text evidence="1">Belongs to the universal stress protein A family.</text>
</comment>
<sequence length="281" mass="30415">MTHILACLDGIASQEAICDASAWAAAITGDTVTLLHVLERHQNVLPDLSGTIGLGSRETLLAELAELDQQRSQLARQQGKLQLDAAAHQLAEHGILANRLQRHGDLLDTLSDFAEQTRLLVLGKCGARHKGEDAVVGSQLESLLRTQRTPALVVQRQFTAPTSLLFAFDGSETAHRALKQLAGSALLKDLTCHLVMVADASAKHSAQLDAAATSLRQRGWQVIPSLQQGELIPTLTRYLAQHQITLLVMGAYGHSRMRQFVLGSHTSAMLQALPCTLLLLR</sequence>
<dbReference type="PANTHER" id="PTHR46268:SF15">
    <property type="entry name" value="UNIVERSAL STRESS PROTEIN HP_0031"/>
    <property type="match status" value="1"/>
</dbReference>
<dbReference type="EMBL" id="AQGQ01000087">
    <property type="protein sequence ID" value="EOD54708.1"/>
    <property type="molecule type" value="Genomic_DNA"/>
</dbReference>
<dbReference type="PANTHER" id="PTHR46268">
    <property type="entry name" value="STRESS RESPONSE PROTEIN NHAX"/>
    <property type="match status" value="1"/>
</dbReference>
<keyword evidence="4" id="KW-1185">Reference proteome</keyword>
<feature type="domain" description="UspA" evidence="2">
    <location>
        <begin position="2"/>
        <end position="154"/>
    </location>
</feature>
<dbReference type="RefSeq" id="WP_005902824.1">
    <property type="nucleotide sequence ID" value="NZ_AQGQ01000087.1"/>
</dbReference>
<dbReference type="OrthoDB" id="9804721at2"/>
<dbReference type="PRINTS" id="PR01438">
    <property type="entry name" value="UNVRSLSTRESS"/>
</dbReference>